<evidence type="ECO:0000256" key="7">
    <source>
        <dbReference type="SAM" id="MobiDB-lite"/>
    </source>
</evidence>
<dbReference type="SMART" id="SM00249">
    <property type="entry name" value="PHD"/>
    <property type="match status" value="1"/>
</dbReference>
<dbReference type="InterPro" id="IPR001965">
    <property type="entry name" value="Znf_PHD"/>
</dbReference>
<dbReference type="PROSITE" id="PS51186">
    <property type="entry name" value="GNAT"/>
    <property type="match status" value="1"/>
</dbReference>
<dbReference type="InterPro" id="IPR032308">
    <property type="entry name" value="TDBD"/>
</dbReference>
<dbReference type="InterPro" id="IPR000182">
    <property type="entry name" value="GNAT_dom"/>
</dbReference>
<keyword evidence="5" id="KW-0539">Nucleus</keyword>
<dbReference type="GO" id="GO:0005634">
    <property type="term" value="C:nucleus"/>
    <property type="evidence" value="ECO:0007669"/>
    <property type="project" value="UniProtKB-SubCell"/>
</dbReference>
<dbReference type="Gene3D" id="3.40.630.30">
    <property type="match status" value="1"/>
</dbReference>
<keyword evidence="11" id="KW-1185">Reference proteome</keyword>
<evidence type="ECO:0000259" key="9">
    <source>
        <dbReference type="PROSITE" id="PS51186"/>
    </source>
</evidence>
<sequence length="571" mass="64589">MSSGSSKRSISSSRSSVDATDPDYAASLSSQCSNKNVELKESRNGICYTRKRKNTSFSDVSSSVVQEEQTKNETVDMACENQSTRGTNLEQMDNTIDKKKTRKKRSRCSRGANSRNDQAGGRPATIYAWLIDSKTVKDTRIFQCKEENEKSKNKGKIRRGGIECDCCNELITAAEFCDHSDMKTESPYEKISAFKGPHCTLLSLVARAWEKPEESQRRKSNIVFAKANAADLHDDACMICADGGNLMCCENCNSTYHYNCVDLEEEPEDCYYCPYCVCKFCENVAQENENVLTCPLCARKYHWDCHLQNEPEQIDINSAPCAPYCKKSCKEIFENLEQIVGVQKELGDGYSWTLLHNTEQDSGSVYIEDTYKRTMCHAKLAVAYKLMNDCFCNIKDRHTKIDVLQSVVYNCSANFNRIDFKGFYTAILEKGDEVITAACLRIHGTKLAEMPFVGTSEVYRGRGMCRRLLSAIESRLSFLKVGSLMIPSTPSRISTWTNSYGFQPLEDGMRKEIMKCNTLMFHDSTRLQKPLIPSELSSVVLKETGNEQDAHLLSHPRWEEFLDLNVIPTQL</sequence>
<feature type="compositionally biased region" description="Low complexity" evidence="7">
    <location>
        <begin position="1"/>
        <end position="16"/>
    </location>
</feature>
<evidence type="ECO:0000256" key="2">
    <source>
        <dbReference type="ARBA" id="ARBA00022723"/>
    </source>
</evidence>
<dbReference type="GO" id="GO:0006357">
    <property type="term" value="P:regulation of transcription by RNA polymerase II"/>
    <property type="evidence" value="ECO:0007669"/>
    <property type="project" value="TreeGrafter"/>
</dbReference>
<comment type="subcellular location">
    <subcellularLocation>
        <location evidence="1">Nucleus</location>
    </subcellularLocation>
</comment>
<comment type="caution">
    <text evidence="10">The sequence shown here is derived from an EMBL/GenBank/DDBJ whole genome shotgun (WGS) entry which is preliminary data.</text>
</comment>
<feature type="compositionally biased region" description="Basic residues" evidence="7">
    <location>
        <begin position="99"/>
        <end position="108"/>
    </location>
</feature>
<protein>
    <submittedName>
        <fullName evidence="10">Uncharacterized protein</fullName>
    </submittedName>
</protein>
<dbReference type="PROSITE" id="PS50016">
    <property type="entry name" value="ZF_PHD_2"/>
    <property type="match status" value="1"/>
</dbReference>
<evidence type="ECO:0000256" key="4">
    <source>
        <dbReference type="ARBA" id="ARBA00022833"/>
    </source>
</evidence>
<feature type="region of interest" description="Disordered" evidence="7">
    <location>
        <begin position="58"/>
        <end position="120"/>
    </location>
</feature>
<proteinExistence type="predicted"/>
<organism evidence="10 11">
    <name type="scientific">Lithospermum erythrorhizon</name>
    <name type="common">Purple gromwell</name>
    <name type="synonym">Lithospermum officinale var. erythrorhizon</name>
    <dbReference type="NCBI Taxonomy" id="34254"/>
    <lineage>
        <taxon>Eukaryota</taxon>
        <taxon>Viridiplantae</taxon>
        <taxon>Streptophyta</taxon>
        <taxon>Embryophyta</taxon>
        <taxon>Tracheophyta</taxon>
        <taxon>Spermatophyta</taxon>
        <taxon>Magnoliopsida</taxon>
        <taxon>eudicotyledons</taxon>
        <taxon>Gunneridae</taxon>
        <taxon>Pentapetalae</taxon>
        <taxon>asterids</taxon>
        <taxon>lamiids</taxon>
        <taxon>Boraginales</taxon>
        <taxon>Boraginaceae</taxon>
        <taxon>Boraginoideae</taxon>
        <taxon>Lithospermeae</taxon>
        <taxon>Lithospermum</taxon>
    </lineage>
</organism>
<dbReference type="AlphaFoldDB" id="A0AAV3R9S4"/>
<keyword evidence="4" id="KW-0862">Zinc</keyword>
<dbReference type="InterPro" id="IPR042163">
    <property type="entry name" value="PHF12"/>
</dbReference>
<dbReference type="InterPro" id="IPR013083">
    <property type="entry name" value="Znf_RING/FYVE/PHD"/>
</dbReference>
<dbReference type="EMBL" id="BAABME010008217">
    <property type="protein sequence ID" value="GAA0172629.1"/>
    <property type="molecule type" value="Genomic_DNA"/>
</dbReference>
<evidence type="ECO:0000259" key="8">
    <source>
        <dbReference type="PROSITE" id="PS50016"/>
    </source>
</evidence>
<feature type="compositionally biased region" description="Polar residues" evidence="7">
    <location>
        <begin position="80"/>
        <end position="94"/>
    </location>
</feature>
<keyword evidence="2" id="KW-0479">Metal-binding</keyword>
<evidence type="ECO:0000313" key="11">
    <source>
        <dbReference type="Proteomes" id="UP001454036"/>
    </source>
</evidence>
<feature type="domain" description="PHD-type" evidence="8">
    <location>
        <begin position="234"/>
        <end position="279"/>
    </location>
</feature>
<evidence type="ECO:0000256" key="1">
    <source>
        <dbReference type="ARBA" id="ARBA00004123"/>
    </source>
</evidence>
<dbReference type="Gene3D" id="3.30.40.10">
    <property type="entry name" value="Zinc/RING finger domain, C3HC4 (zinc finger)"/>
    <property type="match status" value="1"/>
</dbReference>
<dbReference type="InterPro" id="IPR011011">
    <property type="entry name" value="Znf_FYVE_PHD"/>
</dbReference>
<dbReference type="GO" id="GO:0016747">
    <property type="term" value="F:acyltransferase activity, transferring groups other than amino-acyl groups"/>
    <property type="evidence" value="ECO:0007669"/>
    <property type="project" value="InterPro"/>
</dbReference>
<dbReference type="InterPro" id="IPR019787">
    <property type="entry name" value="Znf_PHD-finger"/>
</dbReference>
<dbReference type="GO" id="GO:0008270">
    <property type="term" value="F:zinc ion binding"/>
    <property type="evidence" value="ECO:0007669"/>
    <property type="project" value="UniProtKB-KW"/>
</dbReference>
<dbReference type="InterPro" id="IPR056511">
    <property type="entry name" value="IDM1_C"/>
</dbReference>
<evidence type="ECO:0000313" key="10">
    <source>
        <dbReference type="EMBL" id="GAA0172629.1"/>
    </source>
</evidence>
<evidence type="ECO:0000256" key="5">
    <source>
        <dbReference type="ARBA" id="ARBA00023242"/>
    </source>
</evidence>
<dbReference type="PANTHER" id="PTHR46309">
    <property type="entry name" value="PHD FINGER PROTEIN 12"/>
    <property type="match status" value="1"/>
</dbReference>
<feature type="domain" description="N-acetyltransferase" evidence="9">
    <location>
        <begin position="382"/>
        <end position="532"/>
    </location>
</feature>
<reference evidence="10 11" key="1">
    <citation type="submission" date="2024-01" db="EMBL/GenBank/DDBJ databases">
        <title>The complete chloroplast genome sequence of Lithospermum erythrorhizon: insights into the phylogenetic relationship among Boraginaceae species and the maternal lineages of purple gromwells.</title>
        <authorList>
            <person name="Okada T."/>
            <person name="Watanabe K."/>
        </authorList>
    </citation>
    <scope>NUCLEOTIDE SEQUENCE [LARGE SCALE GENOMIC DNA]</scope>
</reference>
<accession>A0AAV3R9S4</accession>
<dbReference type="GO" id="GO:0003714">
    <property type="term" value="F:transcription corepressor activity"/>
    <property type="evidence" value="ECO:0007669"/>
    <property type="project" value="InterPro"/>
</dbReference>
<dbReference type="SUPFAM" id="SSF55729">
    <property type="entry name" value="Acyl-CoA N-acyltransferases (Nat)"/>
    <property type="match status" value="1"/>
</dbReference>
<name>A0AAV3R9S4_LITER</name>
<dbReference type="Pfam" id="PF16135">
    <property type="entry name" value="TDBD"/>
    <property type="match status" value="1"/>
</dbReference>
<evidence type="ECO:0000256" key="6">
    <source>
        <dbReference type="PROSITE-ProRule" id="PRU00146"/>
    </source>
</evidence>
<dbReference type="InterPro" id="IPR016181">
    <property type="entry name" value="Acyl_CoA_acyltransferase"/>
</dbReference>
<dbReference type="Proteomes" id="UP001454036">
    <property type="component" value="Unassembled WGS sequence"/>
</dbReference>
<keyword evidence="3 6" id="KW-0863">Zinc-finger</keyword>
<dbReference type="Pfam" id="PF23209">
    <property type="entry name" value="IDM1_C"/>
    <property type="match status" value="1"/>
</dbReference>
<dbReference type="SUPFAM" id="SSF57903">
    <property type="entry name" value="FYVE/PHD zinc finger"/>
    <property type="match status" value="1"/>
</dbReference>
<gene>
    <name evidence="10" type="ORF">LIER_26419</name>
</gene>
<feature type="region of interest" description="Disordered" evidence="7">
    <location>
        <begin position="1"/>
        <end position="35"/>
    </location>
</feature>
<evidence type="ECO:0000256" key="3">
    <source>
        <dbReference type="ARBA" id="ARBA00022771"/>
    </source>
</evidence>
<dbReference type="PANTHER" id="PTHR46309:SF5">
    <property type="entry name" value="GNAT FAMILY ACETYLTRANSFERASE"/>
    <property type="match status" value="1"/>
</dbReference>